<evidence type="ECO:0000313" key="10">
    <source>
        <dbReference type="Proteomes" id="UP000828390"/>
    </source>
</evidence>
<keyword evidence="5" id="KW-0106">Calcium</keyword>
<accession>A0A9D4KB31</accession>
<feature type="domain" description="Sulfatase N-terminal" evidence="8">
    <location>
        <begin position="26"/>
        <end position="408"/>
    </location>
</feature>
<reference evidence="9" key="2">
    <citation type="submission" date="2020-11" db="EMBL/GenBank/DDBJ databases">
        <authorList>
            <person name="McCartney M.A."/>
            <person name="Auch B."/>
            <person name="Kono T."/>
            <person name="Mallez S."/>
            <person name="Becker A."/>
            <person name="Gohl D.M."/>
            <person name="Silverstein K.A.T."/>
            <person name="Koren S."/>
            <person name="Bechman K.B."/>
            <person name="Herman A."/>
            <person name="Abrahante J.E."/>
            <person name="Garbe J."/>
        </authorList>
    </citation>
    <scope>NUCLEOTIDE SEQUENCE</scope>
    <source>
        <strain evidence="9">Duluth1</strain>
        <tissue evidence="9">Whole animal</tissue>
    </source>
</reference>
<dbReference type="Gene3D" id="1.10.287.550">
    <property type="entry name" value="Helix hairpin bin"/>
    <property type="match status" value="1"/>
</dbReference>
<dbReference type="PANTHER" id="PTHR42693">
    <property type="entry name" value="ARYLSULFATASE FAMILY MEMBER"/>
    <property type="match status" value="1"/>
</dbReference>
<dbReference type="PROSITE" id="PS00523">
    <property type="entry name" value="SULFATASE_1"/>
    <property type="match status" value="1"/>
</dbReference>
<dbReference type="EMBL" id="JAIWYP010000004">
    <property type="protein sequence ID" value="KAH3836224.1"/>
    <property type="molecule type" value="Genomic_DNA"/>
</dbReference>
<dbReference type="Pfam" id="PF00884">
    <property type="entry name" value="Sulfatase"/>
    <property type="match status" value="1"/>
</dbReference>
<keyword evidence="6" id="KW-0812">Transmembrane</keyword>
<dbReference type="Proteomes" id="UP000828390">
    <property type="component" value="Unassembled WGS sequence"/>
</dbReference>
<evidence type="ECO:0000256" key="6">
    <source>
        <dbReference type="SAM" id="Phobius"/>
    </source>
</evidence>
<feature type="transmembrane region" description="Helical" evidence="6">
    <location>
        <begin position="186"/>
        <end position="203"/>
    </location>
</feature>
<feature type="signal peptide" evidence="7">
    <location>
        <begin position="1"/>
        <end position="20"/>
    </location>
</feature>
<evidence type="ECO:0000256" key="2">
    <source>
        <dbReference type="ARBA" id="ARBA00008779"/>
    </source>
</evidence>
<evidence type="ECO:0000256" key="7">
    <source>
        <dbReference type="SAM" id="SignalP"/>
    </source>
</evidence>
<dbReference type="InterPro" id="IPR050738">
    <property type="entry name" value="Sulfatase"/>
</dbReference>
<evidence type="ECO:0000256" key="3">
    <source>
        <dbReference type="ARBA" id="ARBA00022723"/>
    </source>
</evidence>
<dbReference type="SUPFAM" id="SSF53649">
    <property type="entry name" value="Alkaline phosphatase-like"/>
    <property type="match status" value="1"/>
</dbReference>
<evidence type="ECO:0000259" key="8">
    <source>
        <dbReference type="Pfam" id="PF00884"/>
    </source>
</evidence>
<evidence type="ECO:0000313" key="9">
    <source>
        <dbReference type="EMBL" id="KAH3836224.1"/>
    </source>
</evidence>
<name>A0A9D4KB31_DREPO</name>
<organism evidence="9 10">
    <name type="scientific">Dreissena polymorpha</name>
    <name type="common">Zebra mussel</name>
    <name type="synonym">Mytilus polymorpha</name>
    <dbReference type="NCBI Taxonomy" id="45954"/>
    <lineage>
        <taxon>Eukaryota</taxon>
        <taxon>Metazoa</taxon>
        <taxon>Spiralia</taxon>
        <taxon>Lophotrochozoa</taxon>
        <taxon>Mollusca</taxon>
        <taxon>Bivalvia</taxon>
        <taxon>Autobranchia</taxon>
        <taxon>Heteroconchia</taxon>
        <taxon>Euheterodonta</taxon>
        <taxon>Imparidentia</taxon>
        <taxon>Neoheterodontei</taxon>
        <taxon>Myida</taxon>
        <taxon>Dreissenoidea</taxon>
        <taxon>Dreissenidae</taxon>
        <taxon>Dreissena</taxon>
    </lineage>
</organism>
<dbReference type="PANTHER" id="PTHR42693:SF49">
    <property type="entry name" value="SULFATASE N-TERMINAL DOMAIN-CONTAINING PROTEIN"/>
    <property type="match status" value="1"/>
</dbReference>
<dbReference type="InterPro" id="IPR024607">
    <property type="entry name" value="Sulfatase_CS"/>
</dbReference>
<feature type="transmembrane region" description="Helical" evidence="6">
    <location>
        <begin position="210"/>
        <end position="236"/>
    </location>
</feature>
<keyword evidence="6" id="KW-0472">Membrane</keyword>
<dbReference type="Pfam" id="PF14707">
    <property type="entry name" value="Sulfatase_C"/>
    <property type="match status" value="1"/>
</dbReference>
<keyword evidence="3" id="KW-0479">Metal-binding</keyword>
<evidence type="ECO:0000256" key="4">
    <source>
        <dbReference type="ARBA" id="ARBA00022801"/>
    </source>
</evidence>
<keyword evidence="4" id="KW-0378">Hydrolase</keyword>
<comment type="similarity">
    <text evidence="2">Belongs to the sulfatase family.</text>
</comment>
<dbReference type="InterPro" id="IPR000917">
    <property type="entry name" value="Sulfatase_N"/>
</dbReference>
<dbReference type="GO" id="GO:0046872">
    <property type="term" value="F:metal ion binding"/>
    <property type="evidence" value="ECO:0007669"/>
    <property type="project" value="UniProtKB-KW"/>
</dbReference>
<evidence type="ECO:0000256" key="5">
    <source>
        <dbReference type="ARBA" id="ARBA00022837"/>
    </source>
</evidence>
<dbReference type="AlphaFoldDB" id="A0A9D4KB31"/>
<comment type="cofactor">
    <cofactor evidence="1">
        <name>Ca(2+)</name>
        <dbReference type="ChEBI" id="CHEBI:29108"/>
    </cofactor>
</comment>
<keyword evidence="7" id="KW-0732">Signal</keyword>
<keyword evidence="10" id="KW-1185">Reference proteome</keyword>
<dbReference type="Gene3D" id="3.30.1120.10">
    <property type="match status" value="1"/>
</dbReference>
<proteinExistence type="inferred from homology"/>
<dbReference type="OrthoDB" id="103349at2759"/>
<sequence length="573" mass="63217">MATTGCLLLAIAFFTYTSNSVCDGKPNIVVLIADDLGYGDIGCYGNTSLSTPALDGLARDGARLTHHLSTASVCTPSRAALLTGRHQMRSGMAPISNIRVNFWLAARAGLPASEITFAELTKQAGYTNALIGKWHMGISRDSFGDHLHHPLNQGFDHFYGLIGTNFDDFADDGHKIVLKQTPYFNYQWLSTWMIIAMCAYCLYRTKHINGILFSIVVIMATIVCGYPCFVFNNLLLLNSMIHRNFKVVEQPIRHVGLSKRLVHEGLQFMKNATVSGKPFLLVMSFVHVHTAIKVSREFEGSSSHGVYGDAVQELDWSVGQILDQLDVTGQRNNTLVYFVSDHGGHVELGSLGGYNGVFKGGKTHGAPEGAIRVPGLFRWPGIVPAGRVLDQPVSMMDLFPTIARVAGVPLPADRLIDGVDILPLLQGHTEAAPHEFMFHYCGNKLHATRYIPNTGKHVWKWVTHLPRYKPGSHACRFGCTCGDAVELPMPHLYDVTTDPAESAPVPPDKPIYEHIRRLVSAAVNEHRDSLAPVESQFSARNVLWRYSLQDCCQGVFPFNCSCLDTVFPESFYA</sequence>
<gene>
    <name evidence="9" type="ORF">DPMN_109595</name>
</gene>
<keyword evidence="6" id="KW-1133">Transmembrane helix</keyword>
<evidence type="ECO:0000256" key="1">
    <source>
        <dbReference type="ARBA" id="ARBA00001913"/>
    </source>
</evidence>
<comment type="caution">
    <text evidence="9">The sequence shown here is derived from an EMBL/GenBank/DDBJ whole genome shotgun (WGS) entry which is preliminary data.</text>
</comment>
<protein>
    <recommendedName>
        <fullName evidence="8">Sulfatase N-terminal domain-containing protein</fullName>
    </recommendedName>
</protein>
<reference evidence="9" key="1">
    <citation type="journal article" date="2019" name="bioRxiv">
        <title>The Genome of the Zebra Mussel, Dreissena polymorpha: A Resource for Invasive Species Research.</title>
        <authorList>
            <person name="McCartney M.A."/>
            <person name="Auch B."/>
            <person name="Kono T."/>
            <person name="Mallez S."/>
            <person name="Zhang Y."/>
            <person name="Obille A."/>
            <person name="Becker A."/>
            <person name="Abrahante J.E."/>
            <person name="Garbe J."/>
            <person name="Badalamenti J.P."/>
            <person name="Herman A."/>
            <person name="Mangelson H."/>
            <person name="Liachko I."/>
            <person name="Sullivan S."/>
            <person name="Sone E.D."/>
            <person name="Koren S."/>
            <person name="Silverstein K.A.T."/>
            <person name="Beckman K.B."/>
            <person name="Gohl D.M."/>
        </authorList>
    </citation>
    <scope>NUCLEOTIDE SEQUENCE</scope>
    <source>
        <strain evidence="9">Duluth1</strain>
        <tissue evidence="9">Whole animal</tissue>
    </source>
</reference>
<feature type="chain" id="PRO_5039174485" description="Sulfatase N-terminal domain-containing protein" evidence="7">
    <location>
        <begin position="21"/>
        <end position="573"/>
    </location>
</feature>
<dbReference type="InterPro" id="IPR017850">
    <property type="entry name" value="Alkaline_phosphatase_core_sf"/>
</dbReference>
<dbReference type="Gene3D" id="3.40.720.10">
    <property type="entry name" value="Alkaline Phosphatase, subunit A"/>
    <property type="match status" value="1"/>
</dbReference>
<dbReference type="GO" id="GO:0004065">
    <property type="term" value="F:arylsulfatase activity"/>
    <property type="evidence" value="ECO:0007669"/>
    <property type="project" value="TreeGrafter"/>
</dbReference>